<dbReference type="InterPro" id="IPR039930">
    <property type="entry name" value="RALGAPB"/>
</dbReference>
<sequence length="263" mass="30015">MVYLINNPCTLPSSKFSLAISGIGKIIEAFQLISLQNIFESSFHQDFLQDTSCSFFSIPDGNTLLNMFGPWFFQACMMKFPDPGTQNGRAVAFGVLCKIFCLPQKREKFLRNYVTQFYLALIEGLHIDTCLSTILMSTTSLFDTELEGVRMMVPDFVVGIRMILPKLAPGFKIDLKFYMLELLLKSLKTESQHIIFDIFFTLINVYVVEDVAFCPRLVSLLVKSIQEKVLTMNLSSDVTLYAFDVFKDFLGYMNMSNEIAKYE</sequence>
<comment type="caution">
    <text evidence="1">The sequence shown here is derived from an EMBL/GenBank/DDBJ whole genome shotgun (WGS) entry which is preliminary data.</text>
</comment>
<evidence type="ECO:0000313" key="1">
    <source>
        <dbReference type="EMBL" id="RIB28963.1"/>
    </source>
</evidence>
<dbReference type="Proteomes" id="UP000266673">
    <property type="component" value="Unassembled WGS sequence"/>
</dbReference>
<proteinExistence type="predicted"/>
<gene>
    <name evidence="1" type="ORF">C2G38_2028136</name>
</gene>
<keyword evidence="2" id="KW-1185">Reference proteome</keyword>
<dbReference type="EMBL" id="QKWP01000051">
    <property type="protein sequence ID" value="RIB28963.1"/>
    <property type="molecule type" value="Genomic_DNA"/>
</dbReference>
<dbReference type="AlphaFoldDB" id="A0A397W986"/>
<dbReference type="PANTHER" id="PTHR21344:SF1">
    <property type="entry name" value="RAL GTPASE-ACTIVATING PROTEIN SUBUNIT BETA"/>
    <property type="match status" value="1"/>
</dbReference>
<evidence type="ECO:0000313" key="2">
    <source>
        <dbReference type="Proteomes" id="UP000266673"/>
    </source>
</evidence>
<accession>A0A397W986</accession>
<dbReference type="PANTHER" id="PTHR21344">
    <property type="entry name" value="RAL GTPASE-ACTIVATING PROTEIN SUBUNIT BETA"/>
    <property type="match status" value="1"/>
</dbReference>
<reference evidence="1 2" key="1">
    <citation type="submission" date="2018-06" db="EMBL/GenBank/DDBJ databases">
        <title>Comparative genomics reveals the genomic features of Rhizophagus irregularis, R. cerebriforme, R. diaphanum and Gigaspora rosea, and their symbiotic lifestyle signature.</title>
        <authorList>
            <person name="Morin E."/>
            <person name="San Clemente H."/>
            <person name="Chen E.C.H."/>
            <person name="De La Providencia I."/>
            <person name="Hainaut M."/>
            <person name="Kuo A."/>
            <person name="Kohler A."/>
            <person name="Murat C."/>
            <person name="Tang N."/>
            <person name="Roy S."/>
            <person name="Loubradou J."/>
            <person name="Henrissat B."/>
            <person name="Grigoriev I.V."/>
            <person name="Corradi N."/>
            <person name="Roux C."/>
            <person name="Martin F.M."/>
        </authorList>
    </citation>
    <scope>NUCLEOTIDE SEQUENCE [LARGE SCALE GENOMIC DNA]</scope>
    <source>
        <strain evidence="1 2">DAOM 194757</strain>
    </source>
</reference>
<dbReference type="GO" id="GO:0005096">
    <property type="term" value="F:GTPase activator activity"/>
    <property type="evidence" value="ECO:0007669"/>
    <property type="project" value="InterPro"/>
</dbReference>
<dbReference type="STRING" id="44941.A0A397W986"/>
<organism evidence="1 2">
    <name type="scientific">Gigaspora rosea</name>
    <dbReference type="NCBI Taxonomy" id="44941"/>
    <lineage>
        <taxon>Eukaryota</taxon>
        <taxon>Fungi</taxon>
        <taxon>Fungi incertae sedis</taxon>
        <taxon>Mucoromycota</taxon>
        <taxon>Glomeromycotina</taxon>
        <taxon>Glomeromycetes</taxon>
        <taxon>Diversisporales</taxon>
        <taxon>Gigasporaceae</taxon>
        <taxon>Gigaspora</taxon>
    </lineage>
</organism>
<dbReference type="OrthoDB" id="1749473at2759"/>
<protein>
    <submittedName>
        <fullName evidence="1">Uncharacterized protein</fullName>
    </submittedName>
</protein>
<name>A0A397W986_9GLOM</name>